<dbReference type="PROSITE" id="PS51831">
    <property type="entry name" value="HD"/>
    <property type="match status" value="1"/>
</dbReference>
<dbReference type="PANTHER" id="PTHR33594">
    <property type="entry name" value="SUPERFAMILY HYDROLASE, PUTATIVE (AFU_ORTHOLOGUE AFUA_1G03035)-RELATED"/>
    <property type="match status" value="1"/>
</dbReference>
<proteinExistence type="predicted"/>
<dbReference type="Proteomes" id="UP000177159">
    <property type="component" value="Unassembled WGS sequence"/>
</dbReference>
<dbReference type="AlphaFoldDB" id="A0A1F7GUQ5"/>
<dbReference type="EMBL" id="MFZM01000041">
    <property type="protein sequence ID" value="OGK22571.1"/>
    <property type="molecule type" value="Genomic_DNA"/>
</dbReference>
<dbReference type="SUPFAM" id="SSF109604">
    <property type="entry name" value="HD-domain/PDEase-like"/>
    <property type="match status" value="1"/>
</dbReference>
<name>A0A1F7GUQ5_9BACT</name>
<sequence length="217" mass="24724">MDLAKLAEVVKEYLKDESSGHDFHHSVRVLNNALHIQKFEGGDEFIIGSVALVHDICRPWEKKTGKSHFGKEALKIIGTVLKNANISSTKTQTILSIVAVHDIYDWTEKITDKSIELQIIQDADNLDAIGAIGIARTFAFGGSHGLTMYYPGENLKFDNDFVENPDHRTTTIAHFYEKLLKLKDNMNTKKGKELAEKRHKLMEDFLQEFFNEWEGNF</sequence>
<dbReference type="Pfam" id="PF01966">
    <property type="entry name" value="HD"/>
    <property type="match status" value="1"/>
</dbReference>
<comment type="caution">
    <text evidence="2">The sequence shown here is derived from an EMBL/GenBank/DDBJ whole genome shotgun (WGS) entry which is preliminary data.</text>
</comment>
<evidence type="ECO:0000313" key="3">
    <source>
        <dbReference type="Proteomes" id="UP000177159"/>
    </source>
</evidence>
<dbReference type="InterPro" id="IPR003607">
    <property type="entry name" value="HD/PDEase_dom"/>
</dbReference>
<evidence type="ECO:0000313" key="2">
    <source>
        <dbReference type="EMBL" id="OGK22571.1"/>
    </source>
</evidence>
<organism evidence="2 3">
    <name type="scientific">Candidatus Roizmanbacteria bacterium RIFCSPHIGHO2_02_FULL_37_24</name>
    <dbReference type="NCBI Taxonomy" id="1802037"/>
    <lineage>
        <taxon>Bacteria</taxon>
        <taxon>Candidatus Roizmaniibacteriota</taxon>
    </lineage>
</organism>
<dbReference type="InterPro" id="IPR006674">
    <property type="entry name" value="HD_domain"/>
</dbReference>
<dbReference type="Gene3D" id="1.10.3210.50">
    <property type="match status" value="1"/>
</dbReference>
<evidence type="ECO:0000259" key="1">
    <source>
        <dbReference type="PROSITE" id="PS51831"/>
    </source>
</evidence>
<accession>A0A1F7GUQ5</accession>
<protein>
    <recommendedName>
        <fullName evidence="1">HD domain-containing protein</fullName>
    </recommendedName>
</protein>
<gene>
    <name evidence="2" type="ORF">A3C24_05425</name>
</gene>
<reference evidence="2 3" key="1">
    <citation type="journal article" date="2016" name="Nat. Commun.">
        <title>Thousands of microbial genomes shed light on interconnected biogeochemical processes in an aquifer system.</title>
        <authorList>
            <person name="Anantharaman K."/>
            <person name="Brown C.T."/>
            <person name="Hug L.A."/>
            <person name="Sharon I."/>
            <person name="Castelle C.J."/>
            <person name="Probst A.J."/>
            <person name="Thomas B.C."/>
            <person name="Singh A."/>
            <person name="Wilkins M.J."/>
            <person name="Karaoz U."/>
            <person name="Brodie E.L."/>
            <person name="Williams K.H."/>
            <person name="Hubbard S.S."/>
            <person name="Banfield J.F."/>
        </authorList>
    </citation>
    <scope>NUCLEOTIDE SEQUENCE [LARGE SCALE GENOMIC DNA]</scope>
</reference>
<dbReference type="PANTHER" id="PTHR33594:SF1">
    <property type="entry name" value="HD_PDEASE DOMAIN-CONTAINING PROTEIN"/>
    <property type="match status" value="1"/>
</dbReference>
<dbReference type="CDD" id="cd00077">
    <property type="entry name" value="HDc"/>
    <property type="match status" value="1"/>
</dbReference>
<feature type="domain" description="HD" evidence="1">
    <location>
        <begin position="22"/>
        <end position="129"/>
    </location>
</feature>
<dbReference type="SMART" id="SM00471">
    <property type="entry name" value="HDc"/>
    <property type="match status" value="1"/>
</dbReference>